<keyword evidence="4 11" id="KW-0808">Transferase</keyword>
<evidence type="ECO:0000256" key="6">
    <source>
        <dbReference type="ARBA" id="ARBA00022989"/>
    </source>
</evidence>
<keyword evidence="2" id="KW-1003">Cell membrane</keyword>
<dbReference type="GO" id="GO:0009103">
    <property type="term" value="P:lipopolysaccharide biosynthetic process"/>
    <property type="evidence" value="ECO:0007669"/>
    <property type="project" value="UniProtKB-ARBA"/>
</dbReference>
<gene>
    <name evidence="11" type="ORF">E6K72_12050</name>
</gene>
<dbReference type="Pfam" id="PF13231">
    <property type="entry name" value="PMT_2"/>
    <property type="match status" value="1"/>
</dbReference>
<dbReference type="PANTHER" id="PTHR33908">
    <property type="entry name" value="MANNOSYLTRANSFERASE YKCB-RELATED"/>
    <property type="match status" value="1"/>
</dbReference>
<evidence type="ECO:0000256" key="9">
    <source>
        <dbReference type="SAM" id="Phobius"/>
    </source>
</evidence>
<dbReference type="AlphaFoldDB" id="A0A538SEJ9"/>
<dbReference type="GO" id="GO:0005886">
    <property type="term" value="C:plasma membrane"/>
    <property type="evidence" value="ECO:0007669"/>
    <property type="project" value="UniProtKB-SubCell"/>
</dbReference>
<evidence type="ECO:0000259" key="10">
    <source>
        <dbReference type="Pfam" id="PF13231"/>
    </source>
</evidence>
<dbReference type="InterPro" id="IPR038731">
    <property type="entry name" value="RgtA/B/C-like"/>
</dbReference>
<feature type="transmembrane region" description="Helical" evidence="9">
    <location>
        <begin position="244"/>
        <end position="262"/>
    </location>
</feature>
<comment type="caution">
    <text evidence="11">The sequence shown here is derived from an EMBL/GenBank/DDBJ whole genome shotgun (WGS) entry which is preliminary data.</text>
</comment>
<evidence type="ECO:0000256" key="7">
    <source>
        <dbReference type="ARBA" id="ARBA00023136"/>
    </source>
</evidence>
<feature type="region of interest" description="Disordered" evidence="8">
    <location>
        <begin position="344"/>
        <end position="410"/>
    </location>
</feature>
<feature type="compositionally biased region" description="Gly residues" evidence="8">
    <location>
        <begin position="358"/>
        <end position="368"/>
    </location>
</feature>
<dbReference type="Proteomes" id="UP000317716">
    <property type="component" value="Unassembled WGS sequence"/>
</dbReference>
<dbReference type="EMBL" id="VBOS01000439">
    <property type="protein sequence ID" value="TMQ49780.1"/>
    <property type="molecule type" value="Genomic_DNA"/>
</dbReference>
<keyword evidence="6 9" id="KW-1133">Transmembrane helix</keyword>
<evidence type="ECO:0000313" key="12">
    <source>
        <dbReference type="Proteomes" id="UP000317716"/>
    </source>
</evidence>
<proteinExistence type="predicted"/>
<keyword evidence="3" id="KW-0328">Glycosyltransferase</keyword>
<dbReference type="PANTHER" id="PTHR33908:SF11">
    <property type="entry name" value="MEMBRANE PROTEIN"/>
    <property type="match status" value="1"/>
</dbReference>
<feature type="transmembrane region" description="Helical" evidence="9">
    <location>
        <begin position="38"/>
        <end position="58"/>
    </location>
</feature>
<evidence type="ECO:0000313" key="11">
    <source>
        <dbReference type="EMBL" id="TMQ49780.1"/>
    </source>
</evidence>
<reference evidence="11 12" key="1">
    <citation type="journal article" date="2019" name="Nat. Microbiol.">
        <title>Mediterranean grassland soil C-N compound turnover is dependent on rainfall and depth, and is mediated by genomically divergent microorganisms.</title>
        <authorList>
            <person name="Diamond S."/>
            <person name="Andeer P.F."/>
            <person name="Li Z."/>
            <person name="Crits-Christoph A."/>
            <person name="Burstein D."/>
            <person name="Anantharaman K."/>
            <person name="Lane K.R."/>
            <person name="Thomas B.C."/>
            <person name="Pan C."/>
            <person name="Northen T.R."/>
            <person name="Banfield J.F."/>
        </authorList>
    </citation>
    <scope>NUCLEOTIDE SEQUENCE [LARGE SCALE GENOMIC DNA]</scope>
    <source>
        <strain evidence="11">WS_2</strain>
    </source>
</reference>
<feature type="transmembrane region" description="Helical" evidence="9">
    <location>
        <begin position="124"/>
        <end position="145"/>
    </location>
</feature>
<feature type="transmembrane region" description="Helical" evidence="9">
    <location>
        <begin position="151"/>
        <end position="171"/>
    </location>
</feature>
<organism evidence="11 12">
    <name type="scientific">Eiseniibacteriota bacterium</name>
    <dbReference type="NCBI Taxonomy" id="2212470"/>
    <lineage>
        <taxon>Bacteria</taxon>
        <taxon>Candidatus Eiseniibacteriota</taxon>
    </lineage>
</organism>
<name>A0A538SEJ9_UNCEI</name>
<evidence type="ECO:0000256" key="2">
    <source>
        <dbReference type="ARBA" id="ARBA00022475"/>
    </source>
</evidence>
<keyword evidence="5 9" id="KW-0812">Transmembrane</keyword>
<accession>A0A538SEJ9</accession>
<evidence type="ECO:0000256" key="4">
    <source>
        <dbReference type="ARBA" id="ARBA00022679"/>
    </source>
</evidence>
<dbReference type="InterPro" id="IPR050297">
    <property type="entry name" value="LipidA_mod_glycosyltrf_83"/>
</dbReference>
<evidence type="ECO:0000256" key="1">
    <source>
        <dbReference type="ARBA" id="ARBA00004651"/>
    </source>
</evidence>
<sequence>MTPAGASGPQRGRVVRRAQASTVESASRAGASGLGPSMWLLAAVVLLGLGIRCIDLGAPLVDEQAWRQTDTAAIARNYFEEGRPFLYPSVDWRGGTPGYVEMEFPLYPYLVAKLYAAFGRAEEWIGRLVSALFSAGTIPLLFLLARRFYGPPAALVAAFTFTIAPMSAFFGRAFMPEPAMLFFSVGTILLFDSWVEKPTHWRLAGAVGFATLAFLVKVPTLYLGLPLLFLAMEKSGGNLFREPQLWAFALLTLVPTALWYRHAYALFQKTHLTFGIWNHYGYAKWGNVSLLTSADFYLLMLRRLGGVTLRARVSRLAPGARALRAARAGGQPDADVLPAAVRTGGSGVRRQGTRPFVGGSGESAGTGLGSAHATGRRRPVSRLDGPAQRSLRRPAVRSIALLRGPEGHRP</sequence>
<protein>
    <submittedName>
        <fullName evidence="11">Phospholipid carrier-dependent glycosyltransferase</fullName>
    </submittedName>
</protein>
<evidence type="ECO:0000256" key="8">
    <source>
        <dbReference type="SAM" id="MobiDB-lite"/>
    </source>
</evidence>
<feature type="domain" description="Glycosyltransferase RgtA/B/C/D-like" evidence="10">
    <location>
        <begin position="105"/>
        <end position="257"/>
    </location>
</feature>
<feature type="transmembrane region" description="Helical" evidence="9">
    <location>
        <begin position="178"/>
        <end position="195"/>
    </location>
</feature>
<dbReference type="GO" id="GO:0016763">
    <property type="term" value="F:pentosyltransferase activity"/>
    <property type="evidence" value="ECO:0007669"/>
    <property type="project" value="TreeGrafter"/>
</dbReference>
<comment type="subcellular location">
    <subcellularLocation>
        <location evidence="1">Cell membrane</location>
        <topology evidence="1">Multi-pass membrane protein</topology>
    </subcellularLocation>
</comment>
<evidence type="ECO:0000256" key="3">
    <source>
        <dbReference type="ARBA" id="ARBA00022676"/>
    </source>
</evidence>
<evidence type="ECO:0000256" key="5">
    <source>
        <dbReference type="ARBA" id="ARBA00022692"/>
    </source>
</evidence>
<feature type="transmembrane region" description="Helical" evidence="9">
    <location>
        <begin position="207"/>
        <end position="232"/>
    </location>
</feature>
<keyword evidence="7 9" id="KW-0472">Membrane</keyword>